<organism evidence="1 2">
    <name type="scientific">Vespula pensylvanica</name>
    <name type="common">Western yellow jacket</name>
    <name type="synonym">Wasp</name>
    <dbReference type="NCBI Taxonomy" id="30213"/>
    <lineage>
        <taxon>Eukaryota</taxon>
        <taxon>Metazoa</taxon>
        <taxon>Ecdysozoa</taxon>
        <taxon>Arthropoda</taxon>
        <taxon>Hexapoda</taxon>
        <taxon>Insecta</taxon>
        <taxon>Pterygota</taxon>
        <taxon>Neoptera</taxon>
        <taxon>Endopterygota</taxon>
        <taxon>Hymenoptera</taxon>
        <taxon>Apocrita</taxon>
        <taxon>Aculeata</taxon>
        <taxon>Vespoidea</taxon>
        <taxon>Vespidae</taxon>
        <taxon>Vespinae</taxon>
        <taxon>Vespula</taxon>
    </lineage>
</organism>
<dbReference type="EMBL" id="JACSDY010000006">
    <property type="protein sequence ID" value="KAF7425629.1"/>
    <property type="molecule type" value="Genomic_DNA"/>
</dbReference>
<protein>
    <submittedName>
        <fullName evidence="1">Uncharacterized protein</fullName>
    </submittedName>
</protein>
<dbReference type="AlphaFoldDB" id="A0A834P375"/>
<gene>
    <name evidence="1" type="ORF">H0235_008067</name>
</gene>
<comment type="caution">
    <text evidence="1">The sequence shown here is derived from an EMBL/GenBank/DDBJ whole genome shotgun (WGS) entry which is preliminary data.</text>
</comment>
<evidence type="ECO:0000313" key="1">
    <source>
        <dbReference type="EMBL" id="KAF7425629.1"/>
    </source>
</evidence>
<accession>A0A834P375</accession>
<proteinExistence type="predicted"/>
<evidence type="ECO:0000313" key="2">
    <source>
        <dbReference type="Proteomes" id="UP000600918"/>
    </source>
</evidence>
<keyword evidence="2" id="KW-1185">Reference proteome</keyword>
<reference evidence="1" key="1">
    <citation type="journal article" date="2020" name="G3 (Bethesda)">
        <title>High-Quality Assemblies for Three Invasive Social Wasps from the &lt;i&gt;Vespula&lt;/i&gt; Genus.</title>
        <authorList>
            <person name="Harrop T.W.R."/>
            <person name="Guhlin J."/>
            <person name="McLaughlin G.M."/>
            <person name="Permina E."/>
            <person name="Stockwell P."/>
            <person name="Gilligan J."/>
            <person name="Le Lec M.F."/>
            <person name="Gruber M.A.M."/>
            <person name="Quinn O."/>
            <person name="Lovegrove M."/>
            <person name="Duncan E.J."/>
            <person name="Remnant E.J."/>
            <person name="Van Eeckhoven J."/>
            <person name="Graham B."/>
            <person name="Knapp R.A."/>
            <person name="Langford K.W."/>
            <person name="Kronenberg Z."/>
            <person name="Press M.O."/>
            <person name="Eacker S.M."/>
            <person name="Wilson-Rankin E.E."/>
            <person name="Purcell J."/>
            <person name="Lester P.J."/>
            <person name="Dearden P.K."/>
        </authorList>
    </citation>
    <scope>NUCLEOTIDE SEQUENCE</scope>
    <source>
        <strain evidence="1">Volc-1</strain>
    </source>
</reference>
<dbReference type="Proteomes" id="UP000600918">
    <property type="component" value="Unassembled WGS sequence"/>
</dbReference>
<sequence length="160" mass="17750">MPKRKLHYVVTANWSKGWLQTEMESVVGRRLYSTSLVGYDDTTGCREPFAEATSVLARECFSSPRVGRFAARRFVGKSVSSVMHRESYISTMQLVVVHNGRLSSRRNRYTTTCHQSSRGFDAAGRVVFAKGEELLCTHFVVVKKRATTSPVTPGGGLPSS</sequence>
<name>A0A834P375_VESPE</name>